<feature type="binding site" evidence="3">
    <location>
        <begin position="91"/>
        <end position="94"/>
    </location>
    <ligand>
        <name>NAD(+)</name>
        <dbReference type="ChEBI" id="CHEBI:57540"/>
    </ligand>
</feature>
<dbReference type="CDD" id="cd01412">
    <property type="entry name" value="SIRT5_Af1_CobB"/>
    <property type="match status" value="1"/>
</dbReference>
<dbReference type="InterPro" id="IPR026591">
    <property type="entry name" value="Sirtuin_cat_small_dom_sf"/>
</dbReference>
<evidence type="ECO:0000256" key="4">
    <source>
        <dbReference type="PROSITE-ProRule" id="PRU00236"/>
    </source>
</evidence>
<evidence type="ECO:0000313" key="6">
    <source>
        <dbReference type="EMBL" id="MFC3914192.1"/>
    </source>
</evidence>
<dbReference type="Pfam" id="PF02146">
    <property type="entry name" value="SIR2"/>
    <property type="match status" value="1"/>
</dbReference>
<comment type="caution">
    <text evidence="6">The sequence shown here is derived from an EMBL/GenBank/DDBJ whole genome shotgun (WGS) entry which is preliminary data.</text>
</comment>
<evidence type="ECO:0000256" key="1">
    <source>
        <dbReference type="ARBA" id="ARBA00022679"/>
    </source>
</evidence>
<keyword evidence="1 6" id="KW-0808">Transferase</keyword>
<dbReference type="Proteomes" id="UP001595692">
    <property type="component" value="Unassembled WGS sequence"/>
</dbReference>
<dbReference type="InterPro" id="IPR003000">
    <property type="entry name" value="Sirtuin"/>
</dbReference>
<name>A0ABV8CQL6_9GAMM</name>
<reference evidence="7" key="1">
    <citation type="journal article" date="2019" name="Int. J. Syst. Evol. Microbiol.">
        <title>The Global Catalogue of Microorganisms (GCM) 10K type strain sequencing project: providing services to taxonomists for standard genome sequencing and annotation.</title>
        <authorList>
            <consortium name="The Broad Institute Genomics Platform"/>
            <consortium name="The Broad Institute Genome Sequencing Center for Infectious Disease"/>
            <person name="Wu L."/>
            <person name="Ma J."/>
        </authorList>
    </citation>
    <scope>NUCLEOTIDE SEQUENCE [LARGE SCALE GENOMIC DNA]</scope>
    <source>
        <strain evidence="7">CCUG 54939</strain>
    </source>
</reference>
<comment type="caution">
    <text evidence="3 4">Lacks conserved residue(s) required for the propagation of feature annotation.</text>
</comment>
<dbReference type="InterPro" id="IPR027546">
    <property type="entry name" value="Sirtuin_class_III"/>
</dbReference>
<comment type="function">
    <text evidence="3">NAD-dependent lysine deacetylase and desuccinylase that specifically removes acetyl and succinyl groups on target proteins. Modulates the activities of several proteins which are inactive in their acylated form.</text>
</comment>
<sequence>MSQHARIVILTGAGVSAESGLATFRAHDGLWEQHRIEDVATPEGFVRNPQLVQNFYNQRRAQLSSVVPNQAHQALARLQREWPGDVMLVTQNVDDLHERGGSPQVIHMHGELLKARCVESGQVVAWLNDITAETRCACCKPAAILRPHIVWFGEIPLHMEHIYTALGQADLFISIGTSGNVYPAAGFVAEARRHGALTVEFNLEPSEQRSLFQQANYGPAGETLPGWVDRLLKEPTKWRQCALSDDNTLVRVTNFEDMPWLKK</sequence>
<dbReference type="PROSITE" id="PS50305">
    <property type="entry name" value="SIRTUIN"/>
    <property type="match status" value="1"/>
</dbReference>
<proteinExistence type="inferred from homology"/>
<accession>A0ABV8CQL6</accession>
<keyword evidence="3" id="KW-0862">Zinc</keyword>
<feature type="binding site" evidence="3">
    <location>
        <position position="56"/>
    </location>
    <ligand>
        <name>substrate</name>
    </ligand>
</feature>
<keyword evidence="2 3" id="KW-0520">NAD</keyword>
<gene>
    <name evidence="3 6" type="primary">cobB</name>
    <name evidence="6" type="ORF">ACFOSS_12010</name>
</gene>
<feature type="binding site" evidence="3">
    <location>
        <position position="59"/>
    </location>
    <ligand>
        <name>substrate</name>
    </ligand>
</feature>
<feature type="domain" description="Deacetylase sirtuin-type" evidence="5">
    <location>
        <begin position="1"/>
        <end position="234"/>
    </location>
</feature>
<dbReference type="InterPro" id="IPR050134">
    <property type="entry name" value="NAD-dep_sirtuin_deacylases"/>
</dbReference>
<feature type="binding site" evidence="3">
    <location>
        <position position="117"/>
    </location>
    <ligand>
        <name>Zn(2+)</name>
        <dbReference type="ChEBI" id="CHEBI:29105"/>
    </ligand>
</feature>
<comment type="cofactor">
    <cofactor evidence="3">
        <name>Zn(2+)</name>
        <dbReference type="ChEBI" id="CHEBI:29105"/>
    </cofactor>
    <text evidence="3">Binds 1 zinc ion per subunit.</text>
</comment>
<evidence type="ECO:0000313" key="7">
    <source>
        <dbReference type="Proteomes" id="UP001595692"/>
    </source>
</evidence>
<dbReference type="PANTHER" id="PTHR11085">
    <property type="entry name" value="NAD-DEPENDENT PROTEIN DEACYLASE SIRTUIN-5, MITOCHONDRIAL-RELATED"/>
    <property type="match status" value="1"/>
</dbReference>
<dbReference type="GO" id="GO:0016746">
    <property type="term" value="F:acyltransferase activity"/>
    <property type="evidence" value="ECO:0007669"/>
    <property type="project" value="UniProtKB-KW"/>
</dbReference>
<comment type="catalytic activity">
    <reaction evidence="3">
        <text>N(6)-acetyl-L-lysyl-[protein] + NAD(+) + H2O = 2''-O-acetyl-ADP-D-ribose + nicotinamide + L-lysyl-[protein]</text>
        <dbReference type="Rhea" id="RHEA:43636"/>
        <dbReference type="Rhea" id="RHEA-COMP:9752"/>
        <dbReference type="Rhea" id="RHEA-COMP:10731"/>
        <dbReference type="ChEBI" id="CHEBI:15377"/>
        <dbReference type="ChEBI" id="CHEBI:17154"/>
        <dbReference type="ChEBI" id="CHEBI:29969"/>
        <dbReference type="ChEBI" id="CHEBI:57540"/>
        <dbReference type="ChEBI" id="CHEBI:61930"/>
        <dbReference type="ChEBI" id="CHEBI:83767"/>
        <dbReference type="EC" id="2.3.1.286"/>
    </reaction>
</comment>
<keyword evidence="3" id="KW-0479">Metal-binding</keyword>
<dbReference type="RefSeq" id="WP_377152802.1">
    <property type="nucleotide sequence ID" value="NZ_JBHSAF010000014.1"/>
</dbReference>
<feature type="binding site" evidence="3">
    <location>
        <position position="220"/>
    </location>
    <ligand>
        <name>NAD(+)</name>
        <dbReference type="ChEBI" id="CHEBI:57540"/>
    </ligand>
</feature>
<dbReference type="HAMAP" id="MF_01121">
    <property type="entry name" value="Sirtuin_ClassIII"/>
    <property type="match status" value="1"/>
</dbReference>
<comment type="domain">
    <text evidence="3">2 residues (Tyr-56 and Arg-59) present in a large hydrophobic pocket are probably involved in substrate specificity. They are important for desuccinylation activity, but dispensable for deacetylation activity.</text>
</comment>
<evidence type="ECO:0000256" key="3">
    <source>
        <dbReference type="HAMAP-Rule" id="MF_01121"/>
    </source>
</evidence>
<dbReference type="NCBIfam" id="NF001755">
    <property type="entry name" value="PRK00481.1-5"/>
    <property type="match status" value="1"/>
</dbReference>
<evidence type="ECO:0000259" key="5">
    <source>
        <dbReference type="PROSITE" id="PS50305"/>
    </source>
</evidence>
<feature type="binding site" evidence="3">
    <location>
        <begin position="12"/>
        <end position="31"/>
    </location>
    <ligand>
        <name>NAD(+)</name>
        <dbReference type="ChEBI" id="CHEBI:57540"/>
    </ligand>
</feature>
<comment type="similarity">
    <text evidence="3">Belongs to the sirtuin family. Class III subfamily.</text>
</comment>
<feature type="binding site" evidence="3">
    <location>
        <begin position="202"/>
        <end position="204"/>
    </location>
    <ligand>
        <name>NAD(+)</name>
        <dbReference type="ChEBI" id="CHEBI:57540"/>
    </ligand>
</feature>
<dbReference type="EC" id="2.3.1.286" evidence="3"/>
<comment type="catalytic activity">
    <reaction evidence="3">
        <text>N(6)-succinyl-L-lysyl-[protein] + NAD(+) + H2O = 2''-O-succinyl-ADP-D-ribose + nicotinamide + L-lysyl-[protein]</text>
        <dbReference type="Rhea" id="RHEA:47668"/>
        <dbReference type="Rhea" id="RHEA-COMP:9752"/>
        <dbReference type="Rhea" id="RHEA-COMP:11877"/>
        <dbReference type="ChEBI" id="CHEBI:15377"/>
        <dbReference type="ChEBI" id="CHEBI:17154"/>
        <dbReference type="ChEBI" id="CHEBI:29969"/>
        <dbReference type="ChEBI" id="CHEBI:57540"/>
        <dbReference type="ChEBI" id="CHEBI:87830"/>
        <dbReference type="ChEBI" id="CHEBI:87832"/>
    </reaction>
</comment>
<dbReference type="EMBL" id="JBHSAF010000014">
    <property type="protein sequence ID" value="MFC3914192.1"/>
    <property type="molecule type" value="Genomic_DNA"/>
</dbReference>
<keyword evidence="7" id="KW-1185">Reference proteome</keyword>
<dbReference type="Gene3D" id="3.30.1600.10">
    <property type="entry name" value="SIR2/SIRT2 'Small Domain"/>
    <property type="match status" value="1"/>
</dbReference>
<dbReference type="Gene3D" id="3.40.50.1220">
    <property type="entry name" value="TPP-binding domain"/>
    <property type="match status" value="1"/>
</dbReference>
<feature type="binding site" evidence="3">
    <location>
        <position position="136"/>
    </location>
    <ligand>
        <name>Zn(2+)</name>
        <dbReference type="ChEBI" id="CHEBI:29105"/>
    </ligand>
</feature>
<feature type="binding site" evidence="3">
    <location>
        <begin position="176"/>
        <end position="178"/>
    </location>
    <ligand>
        <name>NAD(+)</name>
        <dbReference type="ChEBI" id="CHEBI:57540"/>
    </ligand>
</feature>
<keyword evidence="6" id="KW-0012">Acyltransferase</keyword>
<feature type="active site" description="Proton acceptor" evidence="3">
    <location>
        <position position="109"/>
    </location>
</feature>
<dbReference type="PANTHER" id="PTHR11085:SF4">
    <property type="entry name" value="NAD-DEPENDENT PROTEIN DEACYLASE"/>
    <property type="match status" value="1"/>
</dbReference>
<dbReference type="InterPro" id="IPR029035">
    <property type="entry name" value="DHS-like_NAD/FAD-binding_dom"/>
</dbReference>
<dbReference type="SUPFAM" id="SSF52467">
    <property type="entry name" value="DHS-like NAD/FAD-binding domain"/>
    <property type="match status" value="1"/>
</dbReference>
<organism evidence="6 7">
    <name type="scientific">Pseudaeromonas sharmana</name>
    <dbReference type="NCBI Taxonomy" id="328412"/>
    <lineage>
        <taxon>Bacteria</taxon>
        <taxon>Pseudomonadati</taxon>
        <taxon>Pseudomonadota</taxon>
        <taxon>Gammaproteobacteria</taxon>
        <taxon>Aeromonadales</taxon>
        <taxon>Aeromonadaceae</taxon>
        <taxon>Pseudaeromonas</taxon>
    </lineage>
</organism>
<evidence type="ECO:0000256" key="2">
    <source>
        <dbReference type="ARBA" id="ARBA00023027"/>
    </source>
</evidence>
<dbReference type="InterPro" id="IPR026590">
    <property type="entry name" value="Ssirtuin_cat_dom"/>
</dbReference>
<keyword evidence="3" id="KW-0963">Cytoplasm</keyword>
<comment type="subcellular location">
    <subcellularLocation>
        <location evidence="3">Cytoplasm</location>
    </subcellularLocation>
</comment>
<protein>
    <recommendedName>
        <fullName evidence="3">NAD-dependent protein deacylase</fullName>
        <ecNumber evidence="3">2.3.1.286</ecNumber>
    </recommendedName>
    <alternativeName>
        <fullName evidence="3">Regulatory protein SIR2 homolog</fullName>
    </alternativeName>
</protein>